<reference evidence="11" key="2">
    <citation type="submission" date="2021-08" db="EMBL/GenBank/DDBJ databases">
        <authorList>
            <person name="Tani A."/>
            <person name="Ola A."/>
            <person name="Ogura Y."/>
            <person name="Katsura K."/>
            <person name="Hayashi T."/>
        </authorList>
    </citation>
    <scope>NUCLEOTIDE SEQUENCE</scope>
    <source>
        <strain evidence="11">LMG 23639</strain>
    </source>
</reference>
<dbReference type="RefSeq" id="WP_238276347.1">
    <property type="nucleotide sequence ID" value="NZ_BPQR01000042.1"/>
</dbReference>
<reference evidence="11" key="1">
    <citation type="journal article" date="2021" name="Front. Microbiol.">
        <title>Comprehensive Comparative Genomics and Phenotyping of Methylobacterium Species.</title>
        <authorList>
            <person name="Alessa O."/>
            <person name="Ogura Y."/>
            <person name="Fujitani Y."/>
            <person name="Takami H."/>
            <person name="Hayashi T."/>
            <person name="Sahin N."/>
            <person name="Tani A."/>
        </authorList>
    </citation>
    <scope>NUCLEOTIDE SEQUENCE</scope>
    <source>
        <strain evidence="11">LMG 23639</strain>
    </source>
</reference>
<evidence type="ECO:0000313" key="11">
    <source>
        <dbReference type="EMBL" id="GJE07248.1"/>
    </source>
</evidence>
<organism evidence="11 12">
    <name type="scientific">Methylobacterium jeotgali</name>
    <dbReference type="NCBI Taxonomy" id="381630"/>
    <lineage>
        <taxon>Bacteria</taxon>
        <taxon>Pseudomonadati</taxon>
        <taxon>Pseudomonadota</taxon>
        <taxon>Alphaproteobacteria</taxon>
        <taxon>Hyphomicrobiales</taxon>
        <taxon>Methylobacteriaceae</taxon>
        <taxon>Methylobacterium</taxon>
    </lineage>
</organism>
<dbReference type="Proteomes" id="UP001055102">
    <property type="component" value="Unassembled WGS sequence"/>
</dbReference>
<evidence type="ECO:0000256" key="4">
    <source>
        <dbReference type="ARBA" id="ARBA00022960"/>
    </source>
</evidence>
<evidence type="ECO:0000256" key="9">
    <source>
        <dbReference type="SAM" id="SignalP"/>
    </source>
</evidence>
<keyword evidence="5 7" id="KW-0573">Peptidoglycan synthesis</keyword>
<dbReference type="InterPro" id="IPR050979">
    <property type="entry name" value="LD-transpeptidase"/>
</dbReference>
<dbReference type="PANTHER" id="PTHR30582">
    <property type="entry name" value="L,D-TRANSPEPTIDASE"/>
    <property type="match status" value="1"/>
</dbReference>
<keyword evidence="3" id="KW-0808">Transferase</keyword>
<dbReference type="SUPFAM" id="SSF141523">
    <property type="entry name" value="L,D-transpeptidase catalytic domain-like"/>
    <property type="match status" value="1"/>
</dbReference>
<comment type="similarity">
    <text evidence="2">Belongs to the YkuD family.</text>
</comment>
<dbReference type="Pfam" id="PF03734">
    <property type="entry name" value="YkuD"/>
    <property type="match status" value="1"/>
</dbReference>
<keyword evidence="12" id="KW-1185">Reference proteome</keyword>
<evidence type="ECO:0000259" key="10">
    <source>
        <dbReference type="PROSITE" id="PS52029"/>
    </source>
</evidence>
<protein>
    <recommendedName>
        <fullName evidence="10">L,D-TPase catalytic domain-containing protein</fullName>
    </recommendedName>
</protein>
<name>A0ABQ4SZ88_9HYPH</name>
<dbReference type="SUPFAM" id="SSF47090">
    <property type="entry name" value="PGBD-like"/>
    <property type="match status" value="1"/>
</dbReference>
<evidence type="ECO:0000256" key="2">
    <source>
        <dbReference type="ARBA" id="ARBA00005992"/>
    </source>
</evidence>
<dbReference type="InterPro" id="IPR036365">
    <property type="entry name" value="PGBD-like_sf"/>
</dbReference>
<feature type="domain" description="L,D-TPase catalytic" evidence="10">
    <location>
        <begin position="223"/>
        <end position="356"/>
    </location>
</feature>
<evidence type="ECO:0000256" key="6">
    <source>
        <dbReference type="ARBA" id="ARBA00023316"/>
    </source>
</evidence>
<dbReference type="CDD" id="cd16913">
    <property type="entry name" value="YkuD_like"/>
    <property type="match status" value="1"/>
</dbReference>
<dbReference type="InterPro" id="IPR005490">
    <property type="entry name" value="LD_TPept_cat_dom"/>
</dbReference>
<evidence type="ECO:0000313" key="12">
    <source>
        <dbReference type="Proteomes" id="UP001055102"/>
    </source>
</evidence>
<sequence>MLRHPAPQALLVAAALLAGWPASAKEAPSALTAEAVNGATLSEAGQPSKDEGGKADEAKRKRDKAAERAPDPLTVKVQVLLDRARFSPGAIDGRRGDSYRTALKTYAAAQGLPESDTPSPDLLARLDAGGPTIVDYTLTEADVAGPFVEKIPKKLEDQADLDALGYASAREMLAERFHMRPELLDALNRDKPLDKAGTVISVAGIAPMTRDKPKDLPRAPKVTRVLVEKESRVLKAFDGEGKLVAAYPASIGSEDKPAPSGKAKVTGIAFDPVYTYDPKYKFKGVTAKEKFQVKPGPNNPVGLVWIDLSVPSYGIHGTPEPEKVGKTESHGCIRLTNWDVRDLAMHVSRGAEVVFEEK</sequence>
<evidence type="ECO:0000256" key="7">
    <source>
        <dbReference type="PROSITE-ProRule" id="PRU01373"/>
    </source>
</evidence>
<evidence type="ECO:0000256" key="8">
    <source>
        <dbReference type="SAM" id="MobiDB-lite"/>
    </source>
</evidence>
<keyword evidence="6 7" id="KW-0961">Cell wall biogenesis/degradation</keyword>
<dbReference type="PANTHER" id="PTHR30582:SF30">
    <property type="entry name" value="BLR4375 PROTEIN"/>
    <property type="match status" value="1"/>
</dbReference>
<feature type="chain" id="PRO_5045984192" description="L,D-TPase catalytic domain-containing protein" evidence="9">
    <location>
        <begin position="25"/>
        <end position="358"/>
    </location>
</feature>
<dbReference type="InterPro" id="IPR038063">
    <property type="entry name" value="Transpep_catalytic_dom"/>
</dbReference>
<gene>
    <name evidence="11" type="ORF">AOPFMNJM_2574</name>
</gene>
<evidence type="ECO:0000256" key="5">
    <source>
        <dbReference type="ARBA" id="ARBA00022984"/>
    </source>
</evidence>
<proteinExistence type="inferred from homology"/>
<dbReference type="PROSITE" id="PS52029">
    <property type="entry name" value="LD_TPASE"/>
    <property type="match status" value="1"/>
</dbReference>
<dbReference type="EMBL" id="BPQR01000042">
    <property type="protein sequence ID" value="GJE07248.1"/>
    <property type="molecule type" value="Genomic_DNA"/>
</dbReference>
<accession>A0ABQ4SZ88</accession>
<feature type="active site" description="Proton donor/acceptor" evidence="7">
    <location>
        <position position="316"/>
    </location>
</feature>
<evidence type="ECO:0000256" key="1">
    <source>
        <dbReference type="ARBA" id="ARBA00004752"/>
    </source>
</evidence>
<evidence type="ECO:0000256" key="3">
    <source>
        <dbReference type="ARBA" id="ARBA00022679"/>
    </source>
</evidence>
<comment type="pathway">
    <text evidence="1 7">Cell wall biogenesis; peptidoglycan biosynthesis.</text>
</comment>
<dbReference type="Gene3D" id="2.40.440.10">
    <property type="entry name" value="L,D-transpeptidase catalytic domain-like"/>
    <property type="match status" value="1"/>
</dbReference>
<feature type="region of interest" description="Disordered" evidence="8">
    <location>
        <begin position="38"/>
        <end position="71"/>
    </location>
</feature>
<comment type="caution">
    <text evidence="11">The sequence shown here is derived from an EMBL/GenBank/DDBJ whole genome shotgun (WGS) entry which is preliminary data.</text>
</comment>
<feature type="signal peptide" evidence="9">
    <location>
        <begin position="1"/>
        <end position="24"/>
    </location>
</feature>
<feature type="active site" description="Nucleophile" evidence="7">
    <location>
        <position position="332"/>
    </location>
</feature>
<keyword evidence="4 7" id="KW-0133">Cell shape</keyword>
<keyword evidence="9" id="KW-0732">Signal</keyword>
<feature type="compositionally biased region" description="Basic and acidic residues" evidence="8">
    <location>
        <begin position="48"/>
        <end position="70"/>
    </location>
</feature>